<dbReference type="STRING" id="5539.A0A3E2H2E3"/>
<dbReference type="PANTHER" id="PTHR23502">
    <property type="entry name" value="MAJOR FACILITATOR SUPERFAMILY"/>
    <property type="match status" value="1"/>
</dbReference>
<evidence type="ECO:0000256" key="2">
    <source>
        <dbReference type="ARBA" id="ARBA00022692"/>
    </source>
</evidence>
<feature type="transmembrane region" description="Helical" evidence="5">
    <location>
        <begin position="84"/>
        <end position="102"/>
    </location>
</feature>
<keyword evidence="4 5" id="KW-0472">Membrane</keyword>
<evidence type="ECO:0000256" key="5">
    <source>
        <dbReference type="SAM" id="Phobius"/>
    </source>
</evidence>
<name>A0A3E2H2E3_SCYLI</name>
<feature type="transmembrane region" description="Helical" evidence="5">
    <location>
        <begin position="281"/>
        <end position="301"/>
    </location>
</feature>
<keyword evidence="3 5" id="KW-1133">Transmembrane helix</keyword>
<evidence type="ECO:0000313" key="8">
    <source>
        <dbReference type="Proteomes" id="UP000258309"/>
    </source>
</evidence>
<dbReference type="EMBL" id="NCSJ02000220">
    <property type="protein sequence ID" value="RFU27153.1"/>
    <property type="molecule type" value="Genomic_DNA"/>
</dbReference>
<reference evidence="7 8" key="1">
    <citation type="submission" date="2018-05" db="EMBL/GenBank/DDBJ databases">
        <title>Draft genome sequence of Scytalidium lignicola DSM 105466, a ubiquitous saprotrophic fungus.</title>
        <authorList>
            <person name="Buettner E."/>
            <person name="Gebauer A.M."/>
            <person name="Hofrichter M."/>
            <person name="Liers C."/>
            <person name="Kellner H."/>
        </authorList>
    </citation>
    <scope>NUCLEOTIDE SEQUENCE [LARGE SCALE GENOMIC DNA]</scope>
    <source>
        <strain evidence="7 8">DSM 105466</strain>
    </source>
</reference>
<feature type="transmembrane region" description="Helical" evidence="5">
    <location>
        <begin position="108"/>
        <end position="127"/>
    </location>
</feature>
<evidence type="ECO:0000259" key="6">
    <source>
        <dbReference type="PROSITE" id="PS50850"/>
    </source>
</evidence>
<dbReference type="PANTHER" id="PTHR23502:SF34">
    <property type="entry name" value="PROTEIN HOL1"/>
    <property type="match status" value="1"/>
</dbReference>
<feature type="non-terminal residue" evidence="7">
    <location>
        <position position="493"/>
    </location>
</feature>
<accession>A0A3E2H2E3</accession>
<feature type="transmembrane region" description="Helical" evidence="5">
    <location>
        <begin position="171"/>
        <end position="190"/>
    </location>
</feature>
<dbReference type="Gene3D" id="1.20.1250.20">
    <property type="entry name" value="MFS general substrate transporter like domains"/>
    <property type="match status" value="1"/>
</dbReference>
<gene>
    <name evidence="7" type="ORF">B7463_g9177</name>
</gene>
<feature type="transmembrane region" description="Helical" evidence="5">
    <location>
        <begin position="385"/>
        <end position="407"/>
    </location>
</feature>
<feature type="transmembrane region" description="Helical" evidence="5">
    <location>
        <begin position="202"/>
        <end position="222"/>
    </location>
</feature>
<evidence type="ECO:0000313" key="7">
    <source>
        <dbReference type="EMBL" id="RFU27153.1"/>
    </source>
</evidence>
<feature type="domain" description="Major facilitator superfamily (MFS) profile" evidence="6">
    <location>
        <begin position="47"/>
        <end position="471"/>
    </location>
</feature>
<dbReference type="InterPro" id="IPR020846">
    <property type="entry name" value="MFS_dom"/>
</dbReference>
<dbReference type="InterPro" id="IPR036259">
    <property type="entry name" value="MFS_trans_sf"/>
</dbReference>
<dbReference type="Pfam" id="PF07690">
    <property type="entry name" value="MFS_1"/>
    <property type="match status" value="1"/>
</dbReference>
<feature type="transmembrane region" description="Helical" evidence="5">
    <location>
        <begin position="313"/>
        <end position="333"/>
    </location>
</feature>
<feature type="transmembrane region" description="Helical" evidence="5">
    <location>
        <begin position="446"/>
        <end position="470"/>
    </location>
</feature>
<evidence type="ECO:0000256" key="3">
    <source>
        <dbReference type="ARBA" id="ARBA00022989"/>
    </source>
</evidence>
<dbReference type="GO" id="GO:0005886">
    <property type="term" value="C:plasma membrane"/>
    <property type="evidence" value="ECO:0007669"/>
    <property type="project" value="TreeGrafter"/>
</dbReference>
<comment type="subcellular location">
    <subcellularLocation>
        <location evidence="1">Membrane</location>
        <topology evidence="1">Multi-pass membrane protein</topology>
    </subcellularLocation>
</comment>
<feature type="transmembrane region" description="Helical" evidence="5">
    <location>
        <begin position="354"/>
        <end position="373"/>
    </location>
</feature>
<evidence type="ECO:0000256" key="4">
    <source>
        <dbReference type="ARBA" id="ARBA00023136"/>
    </source>
</evidence>
<evidence type="ECO:0000256" key="1">
    <source>
        <dbReference type="ARBA" id="ARBA00004141"/>
    </source>
</evidence>
<dbReference type="Proteomes" id="UP000258309">
    <property type="component" value="Unassembled WGS sequence"/>
</dbReference>
<feature type="transmembrane region" description="Helical" evidence="5">
    <location>
        <begin position="45"/>
        <end position="72"/>
    </location>
</feature>
<proteinExistence type="predicted"/>
<dbReference type="PROSITE" id="PS50850">
    <property type="entry name" value="MFS"/>
    <property type="match status" value="1"/>
</dbReference>
<dbReference type="AlphaFoldDB" id="A0A3E2H2E3"/>
<feature type="non-terminal residue" evidence="7">
    <location>
        <position position="1"/>
    </location>
</feature>
<feature type="transmembrane region" description="Helical" evidence="5">
    <location>
        <begin position="419"/>
        <end position="440"/>
    </location>
</feature>
<keyword evidence="2 5" id="KW-0812">Transmembrane</keyword>
<comment type="caution">
    <text evidence="7">The sequence shown here is derived from an EMBL/GenBank/DDBJ whole genome shotgun (WGS) entry which is preliminary data.</text>
</comment>
<organism evidence="7 8">
    <name type="scientific">Scytalidium lignicola</name>
    <name type="common">Hyphomycete</name>
    <dbReference type="NCBI Taxonomy" id="5539"/>
    <lineage>
        <taxon>Eukaryota</taxon>
        <taxon>Fungi</taxon>
        <taxon>Dikarya</taxon>
        <taxon>Ascomycota</taxon>
        <taxon>Pezizomycotina</taxon>
        <taxon>Leotiomycetes</taxon>
        <taxon>Leotiomycetes incertae sedis</taxon>
        <taxon>Scytalidium</taxon>
    </lineage>
</organism>
<dbReference type="GO" id="GO:0022857">
    <property type="term" value="F:transmembrane transporter activity"/>
    <property type="evidence" value="ECO:0007669"/>
    <property type="project" value="InterPro"/>
</dbReference>
<sequence length="493" mass="54711">MSDILKPDAEFIESTITGPESESTDSPTWRLDPHDPLNWSPTQKFIILLTTAVWSFIGTAFTTIVAPALQVITDDLGNDFSVSTYLVGGPILAYGVTSLIWVPLGNRFGVRFVFVGCALVAGLLSIWGAKATSFSDLAASRTLANGFFASPETLGPQMVGDVFFMEDRAKALTFICVFQAGGFSLGPLLGSYILRDTNNWRWLQWTSSIISLALAVVLFLCYPETQYNKSREGRVIKRRMIDNFRFWPVSGGGKPKVQSFITAFIYPFNYLPHPIVIVNTIYFSLCLVVNAFLLTIQAITYQTVFGFDLAESGLTYLAPAIGTWMAIFFSGIFSDWLMGKYKNFDGTQFPERRLLLLIGTGTVYVAGTLIYGLCVQAKTHWALPLIGSLFIGFGFVTANSISFAYLLDVYEARTDAVMVIFHSVKNFAAFGITFAIVPWITASGYAVPFGVLTSILVFAHLLLFSMYWLGPYLRSWSMRKFKTARPTHHGDIF</sequence>
<dbReference type="OMA" id="PETQYTR"/>
<keyword evidence="8" id="KW-1185">Reference proteome</keyword>
<dbReference type="OrthoDB" id="268400at2759"/>
<protein>
    <recommendedName>
        <fullName evidence="6">Major facilitator superfamily (MFS) profile domain-containing protein</fullName>
    </recommendedName>
</protein>
<dbReference type="SUPFAM" id="SSF103473">
    <property type="entry name" value="MFS general substrate transporter"/>
    <property type="match status" value="1"/>
</dbReference>
<dbReference type="InterPro" id="IPR011701">
    <property type="entry name" value="MFS"/>
</dbReference>